<dbReference type="EMBL" id="ACLR01000214">
    <property type="protein sequence ID" value="EEK16122.1"/>
    <property type="molecule type" value="Genomic_DNA"/>
</dbReference>
<dbReference type="AlphaFoldDB" id="C2MDV0"/>
<dbReference type="InterPro" id="IPR027417">
    <property type="entry name" value="P-loop_NTPase"/>
</dbReference>
<dbReference type="eggNOG" id="COG2812">
    <property type="taxonomic scope" value="Bacteria"/>
</dbReference>
<evidence type="ECO:0000313" key="2">
    <source>
        <dbReference type="Proteomes" id="UP000003303"/>
    </source>
</evidence>
<comment type="caution">
    <text evidence="1">The sequence shown here is derived from an EMBL/GenBank/DDBJ whole genome shotgun (WGS) entry which is preliminary data.</text>
</comment>
<gene>
    <name evidence="1" type="ORF">PORUE0001_1382</name>
</gene>
<accession>C2MDV0</accession>
<dbReference type="Gene3D" id="3.40.50.300">
    <property type="entry name" value="P-loop containing nucleotide triphosphate hydrolases"/>
    <property type="match status" value="1"/>
</dbReference>
<protein>
    <recommendedName>
        <fullName evidence="3">DNA polymerase III, delta' subunit</fullName>
    </recommendedName>
</protein>
<dbReference type="PANTHER" id="PTHR11669">
    <property type="entry name" value="REPLICATION FACTOR C / DNA POLYMERASE III GAMMA-TAU SUBUNIT"/>
    <property type="match status" value="1"/>
</dbReference>
<dbReference type="OrthoDB" id="9811073at2"/>
<dbReference type="RefSeq" id="WP_007366039.1">
    <property type="nucleotide sequence ID" value="NZ_ACLR01000214.1"/>
</dbReference>
<reference evidence="1 2" key="1">
    <citation type="submission" date="2009-04" db="EMBL/GenBank/DDBJ databases">
        <authorList>
            <person name="Sebastian Y."/>
            <person name="Madupu R."/>
            <person name="Durkin A.S."/>
            <person name="Torralba M."/>
            <person name="Methe B."/>
            <person name="Sutton G.G."/>
            <person name="Strausberg R.L."/>
            <person name="Nelson K.E."/>
        </authorList>
    </citation>
    <scope>NUCLEOTIDE SEQUENCE [LARGE SCALE GENOMIC DNA]</scope>
    <source>
        <strain evidence="1 2">60-3</strain>
    </source>
</reference>
<dbReference type="GO" id="GO:0006261">
    <property type="term" value="P:DNA-templated DNA replication"/>
    <property type="evidence" value="ECO:0007669"/>
    <property type="project" value="TreeGrafter"/>
</dbReference>
<sequence>MQFADIYGYQALKQQFAHLTHSGQMPHAVLLEIQEGYPGLHLAWAWAQYIQCQSPTDEDSCGACASCKKVAAIAHPDVIFVYPVVKAAQDETPTERYFDEWRTFLERSPYITDQDWLEVLEAGNSQPVIYVNEINSLLSRLSVTTTEGGWRTIIIYQPERMNDAAANKLLKSLEEPPAETLFILVSAHSDRLLDTILSRVQRFELPPMTEAEMREALTAMHPELATDALEAMIPLVDGNLSDALRLLDSSASQDKLQELAQQWYDATLRADILRLKLLSEEVDKAGREGAVAFLKLLMQQVGQQWHRALRGEARVGELRVNNKAMGACYRLLEEAMREIRGNVLTKMVLFDTFLRMLLALRN</sequence>
<dbReference type="Proteomes" id="UP000003303">
    <property type="component" value="Unassembled WGS sequence"/>
</dbReference>
<dbReference type="PANTHER" id="PTHR11669:SF8">
    <property type="entry name" value="DNA POLYMERASE III SUBUNIT DELTA"/>
    <property type="match status" value="1"/>
</dbReference>
<name>C2MDV0_9PORP</name>
<dbReference type="SUPFAM" id="SSF52540">
    <property type="entry name" value="P-loop containing nucleoside triphosphate hydrolases"/>
    <property type="match status" value="1"/>
</dbReference>
<organism evidence="1 2">
    <name type="scientific">Porphyromonas uenonis 60-3</name>
    <dbReference type="NCBI Taxonomy" id="596327"/>
    <lineage>
        <taxon>Bacteria</taxon>
        <taxon>Pseudomonadati</taxon>
        <taxon>Bacteroidota</taxon>
        <taxon>Bacteroidia</taxon>
        <taxon>Bacteroidales</taxon>
        <taxon>Porphyromonadaceae</taxon>
        <taxon>Porphyromonas</taxon>
    </lineage>
</organism>
<dbReference type="Pfam" id="PF13177">
    <property type="entry name" value="DNA_pol3_delta2"/>
    <property type="match status" value="1"/>
</dbReference>
<dbReference type="STRING" id="596327.PORUE0001_1382"/>
<proteinExistence type="predicted"/>
<dbReference type="InterPro" id="IPR050238">
    <property type="entry name" value="DNA_Rep/Repair_Clamp_Loader"/>
</dbReference>
<evidence type="ECO:0008006" key="3">
    <source>
        <dbReference type="Google" id="ProtNLM"/>
    </source>
</evidence>
<evidence type="ECO:0000313" key="1">
    <source>
        <dbReference type="EMBL" id="EEK16122.1"/>
    </source>
</evidence>
<keyword evidence="2" id="KW-1185">Reference proteome</keyword>